<dbReference type="EMBL" id="CADCTU010000389">
    <property type="protein sequence ID" value="CAA9314750.1"/>
    <property type="molecule type" value="Genomic_DNA"/>
</dbReference>
<feature type="domain" description="D-isomer specific 2-hydroxyacid dehydrogenase NAD-binding" evidence="4">
    <location>
        <begin position="117"/>
        <end position="296"/>
    </location>
</feature>
<dbReference type="GO" id="GO:0004617">
    <property type="term" value="F:phosphoglycerate dehydrogenase activity"/>
    <property type="evidence" value="ECO:0007669"/>
    <property type="project" value="UniProtKB-EC"/>
</dbReference>
<dbReference type="CDD" id="cd05301">
    <property type="entry name" value="GDH"/>
    <property type="match status" value="1"/>
</dbReference>
<dbReference type="InterPro" id="IPR029753">
    <property type="entry name" value="D-isomer_DH_CS"/>
</dbReference>
<keyword evidence="3" id="KW-0520">NAD</keyword>
<evidence type="ECO:0000256" key="3">
    <source>
        <dbReference type="ARBA" id="ARBA00023027"/>
    </source>
</evidence>
<dbReference type="GO" id="GO:0016618">
    <property type="term" value="F:hydroxypyruvate reductase [NAD(P)H] activity"/>
    <property type="evidence" value="ECO:0007669"/>
    <property type="project" value="TreeGrafter"/>
</dbReference>
<dbReference type="AlphaFoldDB" id="A0A6J4KUP9"/>
<organism evidence="5">
    <name type="scientific">uncultured Gemmatimonadaceae bacterium</name>
    <dbReference type="NCBI Taxonomy" id="246130"/>
    <lineage>
        <taxon>Bacteria</taxon>
        <taxon>Pseudomonadati</taxon>
        <taxon>Gemmatimonadota</taxon>
        <taxon>Gemmatimonadia</taxon>
        <taxon>Gemmatimonadales</taxon>
        <taxon>Gemmatimonadaceae</taxon>
        <taxon>environmental samples</taxon>
    </lineage>
</organism>
<dbReference type="Gene3D" id="3.40.50.720">
    <property type="entry name" value="NAD(P)-binding Rossmann-like Domain"/>
    <property type="match status" value="2"/>
</dbReference>
<dbReference type="GO" id="GO:0030267">
    <property type="term" value="F:glyoxylate reductase (NADPH) activity"/>
    <property type="evidence" value="ECO:0007669"/>
    <property type="project" value="TreeGrafter"/>
</dbReference>
<dbReference type="PROSITE" id="PS00671">
    <property type="entry name" value="D_2_HYDROXYACID_DH_3"/>
    <property type="match status" value="1"/>
</dbReference>
<dbReference type="SUPFAM" id="SSF51735">
    <property type="entry name" value="NAD(P)-binding Rossmann-fold domains"/>
    <property type="match status" value="1"/>
</dbReference>
<dbReference type="InterPro" id="IPR050223">
    <property type="entry name" value="D-isomer_2-hydroxyacid_DH"/>
</dbReference>
<evidence type="ECO:0000259" key="4">
    <source>
        <dbReference type="Pfam" id="PF02826"/>
    </source>
</evidence>
<dbReference type="Pfam" id="PF02826">
    <property type="entry name" value="2-Hacid_dh_C"/>
    <property type="match status" value="1"/>
</dbReference>
<name>A0A6J4KUP9_9BACT</name>
<dbReference type="GO" id="GO:0005829">
    <property type="term" value="C:cytosol"/>
    <property type="evidence" value="ECO:0007669"/>
    <property type="project" value="TreeGrafter"/>
</dbReference>
<dbReference type="InterPro" id="IPR036291">
    <property type="entry name" value="NAD(P)-bd_dom_sf"/>
</dbReference>
<dbReference type="PROSITE" id="PS00670">
    <property type="entry name" value="D_2_HYDROXYACID_DH_2"/>
    <property type="match status" value="1"/>
</dbReference>
<gene>
    <name evidence="5" type="ORF">AVDCRST_MAG11-1710</name>
</gene>
<dbReference type="EC" id="1.1.1.95" evidence="5"/>
<accession>A0A6J4KUP9</accession>
<comment type="similarity">
    <text evidence="1">Belongs to the D-isomer specific 2-hydroxyacid dehydrogenase family.</text>
</comment>
<dbReference type="InterPro" id="IPR006140">
    <property type="entry name" value="D-isomer_DH_NAD-bd"/>
</dbReference>
<sequence>MTVGSPAPRPRVVVTRRLPGAVEAQLADRFDAVLNPDDTPLSAAQLAEAMRTADALLPTVTDRVSAEVLGAPGRRARIVSNFGVGYNNIDVAAAKQAGVVVTNTPDVLTDDTADIAITLLLMVARRAGEGERHVRAGAWTGWRPTHMLGTKVTGKTLGLVGMGRIGRAVAERAARGFGMRVLYHDPSVTAEAARAVGAEPAASLDALLAASDFVSLHVPSLPETRGLLNAERLAQMRPGAFLINTARGDIVDEAALAEALQRGTIAGAGLDVFEKEPAVTPALTALDNVVLLPHLGSATTETRVAMGQLG</sequence>
<dbReference type="PANTHER" id="PTHR10996">
    <property type="entry name" value="2-HYDROXYACID DEHYDROGENASE-RELATED"/>
    <property type="match status" value="1"/>
</dbReference>
<evidence type="ECO:0000313" key="5">
    <source>
        <dbReference type="EMBL" id="CAA9314750.1"/>
    </source>
</evidence>
<dbReference type="SUPFAM" id="SSF52283">
    <property type="entry name" value="Formate/glycerate dehydrogenase catalytic domain-like"/>
    <property type="match status" value="1"/>
</dbReference>
<evidence type="ECO:0000256" key="1">
    <source>
        <dbReference type="ARBA" id="ARBA00005854"/>
    </source>
</evidence>
<reference evidence="5" key="1">
    <citation type="submission" date="2020-02" db="EMBL/GenBank/DDBJ databases">
        <authorList>
            <person name="Meier V. D."/>
        </authorList>
    </citation>
    <scope>NUCLEOTIDE SEQUENCE</scope>
    <source>
        <strain evidence="5">AVDCRST_MAG11</strain>
    </source>
</reference>
<proteinExistence type="inferred from homology"/>
<dbReference type="FunFam" id="3.40.50.720:FF:000203">
    <property type="entry name" value="D-3-phosphoglycerate dehydrogenase (SerA)"/>
    <property type="match status" value="1"/>
</dbReference>
<evidence type="ECO:0000256" key="2">
    <source>
        <dbReference type="ARBA" id="ARBA00023002"/>
    </source>
</evidence>
<dbReference type="PANTHER" id="PTHR10996:SF283">
    <property type="entry name" value="GLYOXYLATE_HYDROXYPYRUVATE REDUCTASE B"/>
    <property type="match status" value="1"/>
</dbReference>
<protein>
    <submittedName>
        <fullName evidence="5">D-3-phosphoglycerate dehydrogenase</fullName>
        <ecNumber evidence="5">1.1.1.95</ecNumber>
    </submittedName>
</protein>
<dbReference type="GO" id="GO:0051287">
    <property type="term" value="F:NAD binding"/>
    <property type="evidence" value="ECO:0007669"/>
    <property type="project" value="InterPro"/>
</dbReference>
<keyword evidence="2 5" id="KW-0560">Oxidoreductase</keyword>
<feature type="non-terminal residue" evidence="5">
    <location>
        <position position="310"/>
    </location>
</feature>